<gene>
    <name evidence="1" type="ORF">CTRU02_213267</name>
</gene>
<evidence type="ECO:0000313" key="2">
    <source>
        <dbReference type="Proteomes" id="UP000805649"/>
    </source>
</evidence>
<reference evidence="1 2" key="1">
    <citation type="journal article" date="2020" name="Phytopathology">
        <title>Genome Sequence Resources of Colletotrichum truncatum, C. plurivorum, C. musicola, and C. sojae: Four Species Pathogenic to Soybean (Glycine max).</title>
        <authorList>
            <person name="Rogerio F."/>
            <person name="Boufleur T.R."/>
            <person name="Ciampi-Guillardi M."/>
            <person name="Sukno S.A."/>
            <person name="Thon M.R."/>
            <person name="Massola Junior N.S."/>
            <person name="Baroncelli R."/>
        </authorList>
    </citation>
    <scope>NUCLEOTIDE SEQUENCE [LARGE SCALE GENOMIC DNA]</scope>
    <source>
        <strain evidence="1 2">CMES1059</strain>
    </source>
</reference>
<keyword evidence="2" id="KW-1185">Reference proteome</keyword>
<dbReference type="EMBL" id="VUJX02000009">
    <property type="protein sequence ID" value="KAL0932314.1"/>
    <property type="molecule type" value="Genomic_DNA"/>
</dbReference>
<dbReference type="Proteomes" id="UP000805649">
    <property type="component" value="Unassembled WGS sequence"/>
</dbReference>
<protein>
    <submittedName>
        <fullName evidence="1">PFS and TPR domain-containing protein</fullName>
    </submittedName>
</protein>
<comment type="caution">
    <text evidence="1">The sequence shown here is derived from an EMBL/GenBank/DDBJ whole genome shotgun (WGS) entry which is preliminary data.</text>
</comment>
<proteinExistence type="predicted"/>
<accession>A0ACC3YK84</accession>
<name>A0ACC3YK84_COLTU</name>
<sequence length="54" mass="6460">MDKSAHVWKALGRRTDAMRLMRDCERLSQQRLRSDHLDTILSFSVLQEWEKDSI</sequence>
<evidence type="ECO:0000313" key="1">
    <source>
        <dbReference type="EMBL" id="KAL0932314.1"/>
    </source>
</evidence>
<organism evidence="1 2">
    <name type="scientific">Colletotrichum truncatum</name>
    <name type="common">Anthracnose fungus</name>
    <name type="synonym">Colletotrichum capsici</name>
    <dbReference type="NCBI Taxonomy" id="5467"/>
    <lineage>
        <taxon>Eukaryota</taxon>
        <taxon>Fungi</taxon>
        <taxon>Dikarya</taxon>
        <taxon>Ascomycota</taxon>
        <taxon>Pezizomycotina</taxon>
        <taxon>Sordariomycetes</taxon>
        <taxon>Hypocreomycetidae</taxon>
        <taxon>Glomerellales</taxon>
        <taxon>Glomerellaceae</taxon>
        <taxon>Colletotrichum</taxon>
        <taxon>Colletotrichum truncatum species complex</taxon>
    </lineage>
</organism>